<protein>
    <recommendedName>
        <fullName evidence="3 9">NADH-ubiquinone oxidoreductase chain 3</fullName>
        <ecNumber evidence="9">7.1.1.2</ecNumber>
    </recommendedName>
</protein>
<dbReference type="EMBL" id="FJ976040">
    <property type="protein sequence ID" value="ACR00038.1"/>
    <property type="molecule type" value="Genomic_DNA"/>
</dbReference>
<reference evidence="10" key="1">
    <citation type="submission" date="2009-04" db="EMBL/GenBank/DDBJ databases">
        <title>Phylogenetic inference of Terebelliformia worms based on combined mitochondrial and nuclear data.</title>
        <authorList>
            <person name="Zhong M."/>
            <person name="Struck T.H."/>
            <person name="Halanych K.M."/>
        </authorList>
    </citation>
    <scope>NUCLEOTIDE SEQUENCE</scope>
</reference>
<keyword evidence="7 9" id="KW-0472">Membrane</keyword>
<keyword evidence="4 9" id="KW-0813">Transport</keyword>
<evidence type="ECO:0000256" key="7">
    <source>
        <dbReference type="ARBA" id="ARBA00023136"/>
    </source>
</evidence>
<evidence type="ECO:0000256" key="8">
    <source>
        <dbReference type="ARBA" id="ARBA00049551"/>
    </source>
</evidence>
<keyword evidence="5 9" id="KW-0812">Transmembrane</keyword>
<gene>
    <name evidence="10" type="primary">NAD3</name>
</gene>
<keyword evidence="9" id="KW-0249">Electron transport</keyword>
<keyword evidence="9" id="KW-0830">Ubiquinone</keyword>
<evidence type="ECO:0000256" key="3">
    <source>
        <dbReference type="ARBA" id="ARBA00021007"/>
    </source>
</evidence>
<dbReference type="Pfam" id="PF00507">
    <property type="entry name" value="Oxidored_q4"/>
    <property type="match status" value="1"/>
</dbReference>
<accession>G8XXJ7</accession>
<evidence type="ECO:0000256" key="6">
    <source>
        <dbReference type="ARBA" id="ARBA00022989"/>
    </source>
</evidence>
<dbReference type="InterPro" id="IPR038430">
    <property type="entry name" value="NDAH_ubi_oxred_su3_sf"/>
</dbReference>
<sequence>MLLYATTASVSILLPIIVFFLAWSLSLRSTADREKSSPFECGFDPKNSARLPFSLRFFLLAVIFLVFDIEIALLMPIPFIFFSFQTLNMLIGGLIFLIILMVGLLHEWREGSLDWTS</sequence>
<keyword evidence="9 10" id="KW-0496">Mitochondrion</keyword>
<dbReference type="GO" id="GO:0008137">
    <property type="term" value="F:NADH dehydrogenase (ubiquinone) activity"/>
    <property type="evidence" value="ECO:0007669"/>
    <property type="project" value="UniProtKB-UniRule"/>
</dbReference>
<dbReference type="Gene3D" id="1.20.58.1610">
    <property type="entry name" value="NADH:ubiquinone/plastoquinone oxidoreductase, chain 3"/>
    <property type="match status" value="1"/>
</dbReference>
<keyword evidence="6 9" id="KW-1133">Transmembrane helix</keyword>
<evidence type="ECO:0000256" key="1">
    <source>
        <dbReference type="ARBA" id="ARBA00004370"/>
    </source>
</evidence>
<evidence type="ECO:0000256" key="2">
    <source>
        <dbReference type="ARBA" id="ARBA00008472"/>
    </source>
</evidence>
<keyword evidence="9" id="KW-0679">Respiratory chain</keyword>
<geneLocation type="mitochondrion" evidence="10"/>
<dbReference type="PANTHER" id="PTHR11058:SF9">
    <property type="entry name" value="NADH-UBIQUINONE OXIDOREDUCTASE CHAIN 3"/>
    <property type="match status" value="1"/>
</dbReference>
<feature type="transmembrane region" description="Helical" evidence="9">
    <location>
        <begin position="87"/>
        <end position="105"/>
    </location>
</feature>
<dbReference type="InterPro" id="IPR000440">
    <property type="entry name" value="NADH_UbQ/plastoQ_OxRdtase_su3"/>
</dbReference>
<evidence type="ECO:0000313" key="10">
    <source>
        <dbReference type="EMBL" id="ACR00038.1"/>
    </source>
</evidence>
<evidence type="ECO:0000256" key="5">
    <source>
        <dbReference type="ARBA" id="ARBA00022692"/>
    </source>
</evidence>
<comment type="catalytic activity">
    <reaction evidence="8 9">
        <text>a ubiquinone + NADH + 5 H(+)(in) = a ubiquinol + NAD(+) + 4 H(+)(out)</text>
        <dbReference type="Rhea" id="RHEA:29091"/>
        <dbReference type="Rhea" id="RHEA-COMP:9565"/>
        <dbReference type="Rhea" id="RHEA-COMP:9566"/>
        <dbReference type="ChEBI" id="CHEBI:15378"/>
        <dbReference type="ChEBI" id="CHEBI:16389"/>
        <dbReference type="ChEBI" id="CHEBI:17976"/>
        <dbReference type="ChEBI" id="CHEBI:57540"/>
        <dbReference type="ChEBI" id="CHEBI:57945"/>
        <dbReference type="EC" id="7.1.1.2"/>
    </reaction>
</comment>
<feature type="transmembrane region" description="Helical" evidence="9">
    <location>
        <begin position="6"/>
        <end position="25"/>
    </location>
</feature>
<keyword evidence="9" id="KW-0520">NAD</keyword>
<proteinExistence type="inferred from homology"/>
<dbReference type="PANTHER" id="PTHR11058">
    <property type="entry name" value="NADH-UBIQUINONE OXIDOREDUCTASE CHAIN 3"/>
    <property type="match status" value="1"/>
</dbReference>
<organism evidence="10">
    <name type="scientific">Pectinaria gouldii</name>
    <name type="common">Trumpet worm</name>
    <name type="synonym">Ice-cream cone worm</name>
    <dbReference type="NCBI Taxonomy" id="260746"/>
    <lineage>
        <taxon>Eukaryota</taxon>
        <taxon>Metazoa</taxon>
        <taxon>Spiralia</taxon>
        <taxon>Lophotrochozoa</taxon>
        <taxon>Annelida</taxon>
        <taxon>Polychaeta</taxon>
        <taxon>Sedentaria</taxon>
        <taxon>Canalipalpata</taxon>
        <taxon>Terebellida</taxon>
        <taxon>Terebelliformia</taxon>
        <taxon>Pectinariidae</taxon>
        <taxon>Pectinaria</taxon>
    </lineage>
</organism>
<dbReference type="EC" id="7.1.1.2" evidence="9"/>
<dbReference type="GO" id="GO:0030964">
    <property type="term" value="C:NADH dehydrogenase complex"/>
    <property type="evidence" value="ECO:0007669"/>
    <property type="project" value="TreeGrafter"/>
</dbReference>
<name>G8XXJ7_PECGU</name>
<evidence type="ECO:0000256" key="4">
    <source>
        <dbReference type="ARBA" id="ARBA00022448"/>
    </source>
</evidence>
<comment type="similarity">
    <text evidence="2 9">Belongs to the complex I subunit 3 family.</text>
</comment>
<feature type="transmembrane region" description="Helical" evidence="9">
    <location>
        <begin position="57"/>
        <end position="81"/>
    </location>
</feature>
<comment type="subcellular location">
    <subcellularLocation>
        <location evidence="1">Membrane</location>
    </subcellularLocation>
    <subcellularLocation>
        <location evidence="9">Mitochondrion membrane</location>
        <topology evidence="9">Multi-pass membrane protein</topology>
    </subcellularLocation>
</comment>
<keyword evidence="9" id="KW-1278">Translocase</keyword>
<dbReference type="GO" id="GO:0031966">
    <property type="term" value="C:mitochondrial membrane"/>
    <property type="evidence" value="ECO:0007669"/>
    <property type="project" value="UniProtKB-SubCell"/>
</dbReference>
<comment type="function">
    <text evidence="9">Core subunit of the mitochondrial membrane respiratory chain NADH dehydrogenase (Complex I) which catalyzes electron transfer from NADH through the respiratory chain, using ubiquinone as an electron acceptor. Essential for the catalytic activity of complex I.</text>
</comment>
<evidence type="ECO:0000256" key="9">
    <source>
        <dbReference type="RuleBase" id="RU003640"/>
    </source>
</evidence>
<dbReference type="AlphaFoldDB" id="G8XXJ7"/>